<feature type="non-terminal residue" evidence="2">
    <location>
        <position position="1"/>
    </location>
</feature>
<feature type="compositionally biased region" description="Polar residues" evidence="1">
    <location>
        <begin position="42"/>
        <end position="51"/>
    </location>
</feature>
<feature type="non-terminal residue" evidence="2">
    <location>
        <position position="51"/>
    </location>
</feature>
<evidence type="ECO:0000256" key="1">
    <source>
        <dbReference type="SAM" id="MobiDB-lite"/>
    </source>
</evidence>
<dbReference type="OrthoDB" id="6287170at2759"/>
<organism evidence="2 3">
    <name type="scientific">Drosophila navojoa</name>
    <name type="common">Fruit fly</name>
    <dbReference type="NCBI Taxonomy" id="7232"/>
    <lineage>
        <taxon>Eukaryota</taxon>
        <taxon>Metazoa</taxon>
        <taxon>Ecdysozoa</taxon>
        <taxon>Arthropoda</taxon>
        <taxon>Hexapoda</taxon>
        <taxon>Insecta</taxon>
        <taxon>Pterygota</taxon>
        <taxon>Neoptera</taxon>
        <taxon>Endopterygota</taxon>
        <taxon>Diptera</taxon>
        <taxon>Brachycera</taxon>
        <taxon>Muscomorpha</taxon>
        <taxon>Ephydroidea</taxon>
        <taxon>Drosophilidae</taxon>
        <taxon>Drosophila</taxon>
    </lineage>
</organism>
<dbReference type="Proteomes" id="UP000295192">
    <property type="component" value="Unassembled WGS sequence"/>
</dbReference>
<dbReference type="STRING" id="7232.A0A484ART3"/>
<keyword evidence="3" id="KW-1185">Reference proteome</keyword>
<name>A0A484ART3_DRONA</name>
<comment type="caution">
    <text evidence="2">The sequence shown here is derived from an EMBL/GenBank/DDBJ whole genome shotgun (WGS) entry which is preliminary data.</text>
</comment>
<accession>A0A484ART3</accession>
<feature type="region of interest" description="Disordered" evidence="1">
    <location>
        <begin position="24"/>
        <end position="51"/>
    </location>
</feature>
<proteinExistence type="predicted"/>
<gene>
    <name evidence="2" type="ORF">AWZ03_015267</name>
</gene>
<dbReference type="AlphaFoldDB" id="A0A484ART3"/>
<dbReference type="EMBL" id="LSRL02005362">
    <property type="protein sequence ID" value="TDG38311.1"/>
    <property type="molecule type" value="Genomic_DNA"/>
</dbReference>
<sequence>PKSGRVGIFNAEDFLSRAQTNDKINNILRSPTKAPNGVRQRSVYTNNNPSP</sequence>
<reference evidence="2 3" key="1">
    <citation type="journal article" date="2019" name="J. Hered.">
        <title>An Improved Genome Assembly for Drosophila navojoa, the Basal Species in the mojavensis Cluster.</title>
        <authorList>
            <person name="Vanderlinde T."/>
            <person name="Dupim E.G."/>
            <person name="Nazario-Yepiz N.O."/>
            <person name="Carvalho A.B."/>
        </authorList>
    </citation>
    <scope>NUCLEOTIDE SEQUENCE [LARGE SCALE GENOMIC DNA]</scope>
    <source>
        <strain evidence="2">Navoj_Jal97</strain>
        <tissue evidence="2">Whole organism</tissue>
    </source>
</reference>
<evidence type="ECO:0000313" key="3">
    <source>
        <dbReference type="Proteomes" id="UP000295192"/>
    </source>
</evidence>
<protein>
    <submittedName>
        <fullName evidence="2">Uncharacterized protein</fullName>
    </submittedName>
</protein>
<evidence type="ECO:0000313" key="2">
    <source>
        <dbReference type="EMBL" id="TDG38311.1"/>
    </source>
</evidence>